<protein>
    <submittedName>
        <fullName evidence="1">Uncharacterized protein</fullName>
    </submittedName>
</protein>
<evidence type="ECO:0000313" key="2">
    <source>
        <dbReference type="Proteomes" id="UP000019132"/>
    </source>
</evidence>
<dbReference type="Gene3D" id="1.25.40.20">
    <property type="entry name" value="Ankyrin repeat-containing domain"/>
    <property type="match status" value="1"/>
</dbReference>
<organism evidence="1 2">
    <name type="scientific">Globisporangium ultimum (strain ATCC 200006 / CBS 805.95 / DAOM BR144)</name>
    <name type="common">Pythium ultimum</name>
    <dbReference type="NCBI Taxonomy" id="431595"/>
    <lineage>
        <taxon>Eukaryota</taxon>
        <taxon>Sar</taxon>
        <taxon>Stramenopiles</taxon>
        <taxon>Oomycota</taxon>
        <taxon>Peronosporomycetes</taxon>
        <taxon>Pythiales</taxon>
        <taxon>Pythiaceae</taxon>
        <taxon>Globisporangium</taxon>
    </lineage>
</organism>
<dbReference type="PANTHER" id="PTHR46586">
    <property type="entry name" value="ANKYRIN REPEAT-CONTAINING PROTEIN"/>
    <property type="match status" value="1"/>
</dbReference>
<evidence type="ECO:0000313" key="1">
    <source>
        <dbReference type="EnsemblProtists" id="PYU1_T006673"/>
    </source>
</evidence>
<dbReference type="InterPro" id="IPR036770">
    <property type="entry name" value="Ankyrin_rpt-contain_sf"/>
</dbReference>
<dbReference type="Proteomes" id="UP000019132">
    <property type="component" value="Unassembled WGS sequence"/>
</dbReference>
<dbReference type="AlphaFoldDB" id="K3WNY1"/>
<dbReference type="VEuPathDB" id="FungiDB:PYU1_G006661"/>
<proteinExistence type="predicted"/>
<accession>K3WNY1</accession>
<dbReference type="EnsemblProtists" id="PYU1_T006673">
    <property type="protein sequence ID" value="PYU1_T006673"/>
    <property type="gene ID" value="PYU1_G006661"/>
</dbReference>
<reference evidence="2" key="1">
    <citation type="journal article" date="2010" name="Genome Biol.">
        <title>Genome sequence of the necrotrophic plant pathogen Pythium ultimum reveals original pathogenicity mechanisms and effector repertoire.</title>
        <authorList>
            <person name="Levesque C.A."/>
            <person name="Brouwer H."/>
            <person name="Cano L."/>
            <person name="Hamilton J.P."/>
            <person name="Holt C."/>
            <person name="Huitema E."/>
            <person name="Raffaele S."/>
            <person name="Robideau G.P."/>
            <person name="Thines M."/>
            <person name="Win J."/>
            <person name="Zerillo M.M."/>
            <person name="Beakes G.W."/>
            <person name="Boore J.L."/>
            <person name="Busam D."/>
            <person name="Dumas B."/>
            <person name="Ferriera S."/>
            <person name="Fuerstenberg S.I."/>
            <person name="Gachon C.M."/>
            <person name="Gaulin E."/>
            <person name="Govers F."/>
            <person name="Grenville-Briggs L."/>
            <person name="Horner N."/>
            <person name="Hostetler J."/>
            <person name="Jiang R.H."/>
            <person name="Johnson J."/>
            <person name="Krajaejun T."/>
            <person name="Lin H."/>
            <person name="Meijer H.J."/>
            <person name="Moore B."/>
            <person name="Morris P."/>
            <person name="Phuntmart V."/>
            <person name="Puiu D."/>
            <person name="Shetty J."/>
            <person name="Stajich J.E."/>
            <person name="Tripathy S."/>
            <person name="Wawra S."/>
            <person name="van West P."/>
            <person name="Whitty B.R."/>
            <person name="Coutinho P.M."/>
            <person name="Henrissat B."/>
            <person name="Martin F."/>
            <person name="Thomas P.D."/>
            <person name="Tyler B.M."/>
            <person name="De Vries R.P."/>
            <person name="Kamoun S."/>
            <person name="Yandell M."/>
            <person name="Tisserat N."/>
            <person name="Buell C.R."/>
        </authorList>
    </citation>
    <scope>NUCLEOTIDE SEQUENCE</scope>
    <source>
        <strain evidence="2">DAOM:BR144</strain>
    </source>
</reference>
<reference evidence="1" key="3">
    <citation type="submission" date="2015-02" db="UniProtKB">
        <authorList>
            <consortium name="EnsemblProtists"/>
        </authorList>
    </citation>
    <scope>IDENTIFICATION</scope>
    <source>
        <strain evidence="1">DAOM BR144</strain>
    </source>
</reference>
<dbReference type="InterPro" id="IPR052050">
    <property type="entry name" value="SecEffector_AnkRepeat"/>
</dbReference>
<name>K3WNY1_GLOUD</name>
<keyword evidence="2" id="KW-1185">Reference proteome</keyword>
<dbReference type="InterPro" id="IPR002110">
    <property type="entry name" value="Ankyrin_rpt"/>
</dbReference>
<dbReference type="HOGENOM" id="CLU_149651_0_0_1"/>
<sequence>MYQFSLVLVSAVITDDMDLVKWLHTYCPRGFVRKGMDLAASLGKLHIPRWVAKHHTLAVCSARLMELAAASGHLDVLNWLYAQPNASYTSCIMARAAANGHFKVVKWLHDQVKKPSSFDTLCEAIGNGHLQLAEYLLGLGYRSSMCIDLTERVIEEQHFRTLE</sequence>
<dbReference type="PANTHER" id="PTHR46586:SF3">
    <property type="entry name" value="ANKYRIN REPEAT-CONTAINING PROTEIN"/>
    <property type="match status" value="1"/>
</dbReference>
<reference evidence="2" key="2">
    <citation type="submission" date="2010-04" db="EMBL/GenBank/DDBJ databases">
        <authorList>
            <person name="Buell R."/>
            <person name="Hamilton J."/>
            <person name="Hostetler J."/>
        </authorList>
    </citation>
    <scope>NUCLEOTIDE SEQUENCE [LARGE SCALE GENOMIC DNA]</scope>
    <source>
        <strain evidence="2">DAOM:BR144</strain>
    </source>
</reference>
<dbReference type="Pfam" id="PF12796">
    <property type="entry name" value="Ank_2"/>
    <property type="match status" value="1"/>
</dbReference>
<dbReference type="EMBL" id="GL376635">
    <property type="status" value="NOT_ANNOTATED_CDS"/>
    <property type="molecule type" value="Genomic_DNA"/>
</dbReference>
<dbReference type="InParanoid" id="K3WNY1"/>
<dbReference type="SUPFAM" id="SSF140860">
    <property type="entry name" value="Pseudo ankyrin repeat-like"/>
    <property type="match status" value="1"/>
</dbReference>